<dbReference type="PANTHER" id="PTHR30344:SF1">
    <property type="entry name" value="6-PHOSPHOGLUCONOLACTONASE"/>
    <property type="match status" value="1"/>
</dbReference>
<evidence type="ECO:0000256" key="1">
    <source>
        <dbReference type="ARBA" id="ARBA00005564"/>
    </source>
</evidence>
<evidence type="ECO:0000313" key="3">
    <source>
        <dbReference type="Proteomes" id="UP000709351"/>
    </source>
</evidence>
<dbReference type="GO" id="GO:0017057">
    <property type="term" value="F:6-phosphogluconolactonase activity"/>
    <property type="evidence" value="ECO:0007669"/>
    <property type="project" value="TreeGrafter"/>
</dbReference>
<dbReference type="InterPro" id="IPR015943">
    <property type="entry name" value="WD40/YVTN_repeat-like_dom_sf"/>
</dbReference>
<name>A0A930DNQ7_9FIRM</name>
<dbReference type="Proteomes" id="UP000709351">
    <property type="component" value="Unassembled WGS sequence"/>
</dbReference>
<dbReference type="InterPro" id="IPR050282">
    <property type="entry name" value="Cycloisomerase_2"/>
</dbReference>
<organism evidence="2 3">
    <name type="scientific">Oribacterium parvum</name>
    <dbReference type="NCBI Taxonomy" id="1501329"/>
    <lineage>
        <taxon>Bacteria</taxon>
        <taxon>Bacillati</taxon>
        <taxon>Bacillota</taxon>
        <taxon>Clostridia</taxon>
        <taxon>Lachnospirales</taxon>
        <taxon>Lachnospiraceae</taxon>
        <taxon>Oribacterium</taxon>
    </lineage>
</organism>
<dbReference type="PANTHER" id="PTHR30344">
    <property type="entry name" value="6-PHOSPHOGLUCONOLACTONASE-RELATED"/>
    <property type="match status" value="1"/>
</dbReference>
<sequence length="128" mass="13831">MRSKYVAYIGSYSYTGSAKGITICDVDIEKGKFTKRTEIEVNNSSYVAVSRDQKTLYSIADEGVVAFRILDNGGLSKLNTRNIRGMRGCHLAVDKSGQYLTVSGYHDGKATLLALNPDGSVGNIIDGV</sequence>
<dbReference type="AlphaFoldDB" id="A0A930DNQ7"/>
<accession>A0A930DNQ7</accession>
<evidence type="ECO:0000313" key="2">
    <source>
        <dbReference type="EMBL" id="MBF1283482.1"/>
    </source>
</evidence>
<protein>
    <submittedName>
        <fullName evidence="2">Beta-propeller fold lactonase family protein</fullName>
    </submittedName>
</protein>
<dbReference type="EMBL" id="JABZRD010000141">
    <property type="protein sequence ID" value="MBF1283482.1"/>
    <property type="molecule type" value="Genomic_DNA"/>
</dbReference>
<comment type="similarity">
    <text evidence="1">Belongs to the cycloisomerase 2 family.</text>
</comment>
<proteinExistence type="inferred from homology"/>
<dbReference type="SUPFAM" id="SSF51004">
    <property type="entry name" value="C-terminal (heme d1) domain of cytochrome cd1-nitrite reductase"/>
    <property type="match status" value="1"/>
</dbReference>
<comment type="caution">
    <text evidence="2">The sequence shown here is derived from an EMBL/GenBank/DDBJ whole genome shotgun (WGS) entry which is preliminary data.</text>
</comment>
<feature type="non-terminal residue" evidence="2">
    <location>
        <position position="128"/>
    </location>
</feature>
<dbReference type="InterPro" id="IPR011048">
    <property type="entry name" value="Haem_d1_sf"/>
</dbReference>
<dbReference type="Pfam" id="PF10282">
    <property type="entry name" value="Lactonase"/>
    <property type="match status" value="1"/>
</dbReference>
<dbReference type="GO" id="GO:0005829">
    <property type="term" value="C:cytosol"/>
    <property type="evidence" value="ECO:0007669"/>
    <property type="project" value="TreeGrafter"/>
</dbReference>
<dbReference type="Gene3D" id="2.130.10.10">
    <property type="entry name" value="YVTN repeat-like/Quinoprotein amine dehydrogenase"/>
    <property type="match status" value="1"/>
</dbReference>
<gene>
    <name evidence="2" type="ORF">HXM93_02980</name>
</gene>
<dbReference type="InterPro" id="IPR019405">
    <property type="entry name" value="Lactonase_7-beta_prop"/>
</dbReference>
<reference evidence="2" key="1">
    <citation type="submission" date="2020-04" db="EMBL/GenBank/DDBJ databases">
        <title>Deep metagenomics examines the oral microbiome during advanced dental caries in children, revealing novel taxa and co-occurrences with host molecules.</title>
        <authorList>
            <person name="Baker J.L."/>
            <person name="Morton J.T."/>
            <person name="Dinis M."/>
            <person name="Alvarez R."/>
            <person name="Tran N.C."/>
            <person name="Knight R."/>
            <person name="Edlund A."/>
        </authorList>
    </citation>
    <scope>NUCLEOTIDE SEQUENCE</scope>
    <source>
        <strain evidence="2">JCVI_24_bin.2</strain>
    </source>
</reference>